<accession>A0A087VTW4</accession>
<proteinExistence type="predicted"/>
<dbReference type="RefSeq" id="WP_052108687.1">
    <property type="nucleotide sequence ID" value="NZ_CP006018.1"/>
</dbReference>
<protein>
    <submittedName>
        <fullName evidence="1">Uncharacterized protein</fullName>
    </submittedName>
</protein>
<dbReference type="OrthoDB" id="3243184at2"/>
<keyword evidence="2" id="KW-1185">Reference proteome</keyword>
<evidence type="ECO:0000313" key="1">
    <source>
        <dbReference type="EMBL" id="AIC91766.1"/>
    </source>
</evidence>
<evidence type="ECO:0000313" key="2">
    <source>
        <dbReference type="Proteomes" id="UP000028569"/>
    </source>
</evidence>
<reference evidence="1 2" key="1">
    <citation type="journal article" date="2014" name="Appl. Environ. Microbiol.">
        <title>Genomic encyclopedia of type strains of the genus Bifidobacterium.</title>
        <authorList>
            <person name="Milani C."/>
            <person name="Lugli G.A."/>
            <person name="Duranti S."/>
            <person name="Turroni F."/>
            <person name="Bottacini F."/>
            <person name="Mangifesta M."/>
            <person name="Sanchez B."/>
            <person name="Viappiani A."/>
            <person name="Mancabelli L."/>
            <person name="Taminiau B."/>
            <person name="Delcenserie V."/>
            <person name="Barrangou R."/>
            <person name="Margolles A."/>
            <person name="van Sinderen D."/>
            <person name="Ventura M."/>
        </authorList>
    </citation>
    <scope>NUCLEOTIDE SEQUENCE [LARGE SCALE GENOMIC DNA]</scope>
    <source>
        <strain evidence="1 2">LMG 11587</strain>
    </source>
</reference>
<dbReference type="HOGENOM" id="CLU_100496_0_0_11"/>
<sequence>MTGFNQDGARFEVMGADGTLTASQEKSILEKYRADRRESGVAEADKAWLQSPLSAWSQALEQAGESECGGPGKQAEAPTSDRCMSLAQMAVLAVLIGETLPIRDGLIVSLIYGKGNLDCPRLLDLCVHPHEADNVTLLCDILDSAFKDGDSHPDLPRCRAGLALLDRMAGIMRRGHKAQSHAVAAYTLWWMGGDGAAAKAEEALADDAQCSLAAIVLNLTVHSILPAWKEFG</sequence>
<dbReference type="EMBL" id="CP006018">
    <property type="protein sequence ID" value="AIC91766.1"/>
    <property type="molecule type" value="Genomic_DNA"/>
</dbReference>
<dbReference type="KEGG" id="bii:BINDI_0486"/>
<organism evidence="1 2">
    <name type="scientific">Bifidobacterium [indicum] DSM 20214 = LMG 11587</name>
    <dbReference type="NCBI Taxonomy" id="1341694"/>
    <lineage>
        <taxon>Bacteria</taxon>
        <taxon>Bacillati</taxon>
        <taxon>Actinomycetota</taxon>
        <taxon>Actinomycetes</taxon>
        <taxon>Bifidobacteriales</taxon>
        <taxon>Bifidobacteriaceae</taxon>
        <taxon>Bifidobacterium</taxon>
    </lineage>
</organism>
<dbReference type="Proteomes" id="UP000028569">
    <property type="component" value="Chromosome"/>
</dbReference>
<name>A0A087VTW4_9BIFI</name>
<gene>
    <name evidence="1" type="ORF">BINDI_0486</name>
</gene>
<dbReference type="AlphaFoldDB" id="A0A087VTW4"/>